<evidence type="ECO:0000313" key="2">
    <source>
        <dbReference type="EMBL" id="EOR09934.1"/>
    </source>
</evidence>
<dbReference type="Proteomes" id="UP000016201">
    <property type="component" value="Unassembled WGS sequence"/>
</dbReference>
<keyword evidence="3" id="KW-1185">Reference proteome</keyword>
<dbReference type="eggNOG" id="ENOG502ZCM4">
    <property type="taxonomic scope" value="Bacteria"/>
</dbReference>
<dbReference type="EMBL" id="AQFM01000027">
    <property type="protein sequence ID" value="EOR09934.1"/>
    <property type="molecule type" value="Genomic_DNA"/>
</dbReference>
<accession>R9B5Z4</accession>
<name>R9B5Z4_9GAMM</name>
<dbReference type="PATRIC" id="fig|1120927.3.peg.824"/>
<dbReference type="RefSeq" id="WP_016165981.1">
    <property type="nucleotide sequence ID" value="NZ_JHZG01000014.1"/>
</dbReference>
<comment type="caution">
    <text evidence="2">The sequence shown here is derived from an EMBL/GenBank/DDBJ whole genome shotgun (WGS) entry which is preliminary data.</text>
</comment>
<gene>
    <name evidence="2" type="ORF">I593_00861</name>
</gene>
<feature type="domain" description="AbiTii" evidence="1">
    <location>
        <begin position="2"/>
        <end position="193"/>
    </location>
</feature>
<proteinExistence type="predicted"/>
<sequence length="230" mass="25624">MSLLQEIQNDVTNSNVSVSNLLRKCKILAYKLGNEDFKTWVEYELNGYPKDKKFLPNYRILKNVYSKGHFSGSFGSGLQNADVPTFNLPKELQENLTTANFFSPIATLENLTTTTASTLSQEWGATVLALHGNNMYEGYVCMQAWKVIPTSFVIGIVDTIKTKILNFVLEIEMIDKNAGDVAINSNPIPQDKINQIFNINITGNVQNLASGNNQSTIDQKVFSDDISQTL</sequence>
<reference evidence="2 3" key="1">
    <citation type="submission" date="2013-03" db="EMBL/GenBank/DDBJ databases">
        <title>The Genome Sequence of Acinetobacter tandoii CIP 107469.</title>
        <authorList>
            <consortium name="The Broad Institute Genome Sequencing Platform"/>
            <consortium name="The Broad Institute Genome Sequencing Center for Infectious Disease"/>
            <person name="Cerqueira G."/>
            <person name="Feldgarden M."/>
            <person name="Courvalin P."/>
            <person name="Perichon B."/>
            <person name="Grillot-Courvalin C."/>
            <person name="Clermont D."/>
            <person name="Rocha E."/>
            <person name="Yoon E.-J."/>
            <person name="Nemec A."/>
            <person name="Walker B."/>
            <person name="Young S.K."/>
            <person name="Zeng Q."/>
            <person name="Gargeya S."/>
            <person name="Fitzgerald M."/>
            <person name="Haas B."/>
            <person name="Abouelleil A."/>
            <person name="Alvarado L."/>
            <person name="Arachchi H.M."/>
            <person name="Berlin A.M."/>
            <person name="Chapman S.B."/>
            <person name="Dewar J."/>
            <person name="Goldberg J."/>
            <person name="Griggs A."/>
            <person name="Gujja S."/>
            <person name="Hansen M."/>
            <person name="Howarth C."/>
            <person name="Imamovic A."/>
            <person name="Larimer J."/>
            <person name="McCowan C."/>
            <person name="Murphy C."/>
            <person name="Neiman D."/>
            <person name="Pearson M."/>
            <person name="Priest M."/>
            <person name="Roberts A."/>
            <person name="Saif S."/>
            <person name="Shea T."/>
            <person name="Sisk P."/>
            <person name="Sykes S."/>
            <person name="Wortman J."/>
            <person name="Nusbaum C."/>
            <person name="Birren B."/>
        </authorList>
    </citation>
    <scope>NUCLEOTIDE SEQUENCE [LARGE SCALE GENOMIC DNA]</scope>
    <source>
        <strain evidence="2 3">CIP 107469</strain>
    </source>
</reference>
<dbReference type="InterPro" id="IPR041304">
    <property type="entry name" value="AbiTii"/>
</dbReference>
<dbReference type="Pfam" id="PF18864">
    <property type="entry name" value="AbiTii"/>
    <property type="match status" value="1"/>
</dbReference>
<protein>
    <recommendedName>
        <fullName evidence="1">AbiTii domain-containing protein</fullName>
    </recommendedName>
</protein>
<evidence type="ECO:0000259" key="1">
    <source>
        <dbReference type="Pfam" id="PF18864"/>
    </source>
</evidence>
<evidence type="ECO:0000313" key="3">
    <source>
        <dbReference type="Proteomes" id="UP000016201"/>
    </source>
</evidence>
<organism evidence="2 3">
    <name type="scientific">Acinetobacter tandoii DSM 14970 = CIP 107469</name>
    <dbReference type="NCBI Taxonomy" id="1120927"/>
    <lineage>
        <taxon>Bacteria</taxon>
        <taxon>Pseudomonadati</taxon>
        <taxon>Pseudomonadota</taxon>
        <taxon>Gammaproteobacteria</taxon>
        <taxon>Moraxellales</taxon>
        <taxon>Moraxellaceae</taxon>
        <taxon>Acinetobacter</taxon>
    </lineage>
</organism>
<dbReference type="AlphaFoldDB" id="R9B5Z4"/>
<dbReference type="OrthoDB" id="6360084at2"/>